<dbReference type="PANTHER" id="PTHR31315">
    <property type="entry name" value="PROTEIN SIP5"/>
    <property type="match status" value="1"/>
</dbReference>
<proteinExistence type="predicted"/>
<protein>
    <submittedName>
        <fullName evidence="1">Uncharacterized protein</fullName>
    </submittedName>
</protein>
<dbReference type="GO" id="GO:0005737">
    <property type="term" value="C:cytoplasm"/>
    <property type="evidence" value="ECO:0007669"/>
    <property type="project" value="TreeGrafter"/>
</dbReference>
<keyword evidence="2" id="KW-1185">Reference proteome</keyword>
<reference evidence="1" key="1">
    <citation type="submission" date="2017-07" db="EMBL/GenBank/DDBJ databases">
        <title>Taro Niue Genome Assembly and Annotation.</title>
        <authorList>
            <person name="Atibalentja N."/>
            <person name="Keating K."/>
            <person name="Fields C.J."/>
        </authorList>
    </citation>
    <scope>NUCLEOTIDE SEQUENCE</scope>
    <source>
        <strain evidence="1">Niue_2</strain>
        <tissue evidence="1">Leaf</tissue>
    </source>
</reference>
<dbReference type="Proteomes" id="UP000652761">
    <property type="component" value="Unassembled WGS sequence"/>
</dbReference>
<accession>A0A843V5E4</accession>
<evidence type="ECO:0000313" key="1">
    <source>
        <dbReference type="EMBL" id="MQL91308.1"/>
    </source>
</evidence>
<name>A0A843V5E4_COLES</name>
<organism evidence="1 2">
    <name type="scientific">Colocasia esculenta</name>
    <name type="common">Wild taro</name>
    <name type="synonym">Arum esculentum</name>
    <dbReference type="NCBI Taxonomy" id="4460"/>
    <lineage>
        <taxon>Eukaryota</taxon>
        <taxon>Viridiplantae</taxon>
        <taxon>Streptophyta</taxon>
        <taxon>Embryophyta</taxon>
        <taxon>Tracheophyta</taxon>
        <taxon>Spermatophyta</taxon>
        <taxon>Magnoliopsida</taxon>
        <taxon>Liliopsida</taxon>
        <taxon>Araceae</taxon>
        <taxon>Aroideae</taxon>
        <taxon>Colocasieae</taxon>
        <taxon>Colocasia</taxon>
    </lineage>
</organism>
<gene>
    <name evidence="1" type="ORF">Taro_023916</name>
</gene>
<sequence length="227" mass="25896">MGNRICGLRRRGPVEERLTRPQRLARQPSNVDYRKLRKLILSRKLAPCFDAFEDPASDLEECPICFFVSDVLLSEPESVEVLFERHLHGVLSADETVKCYSPRAVSFKFTISVIEPYFCLFYGLVFNYAYAYYKVFIDLCQLSTSLWQESCYLSLPPHRHKMGGAVLPLWAPPQGLVPAEIPGRLSNKHFPYGNVDTLIEQCQHCHCLKTISVFPVSSSSYAVLWSP</sequence>
<dbReference type="PANTHER" id="PTHR31315:SF1">
    <property type="entry name" value="PROTEIN SIP5"/>
    <property type="match status" value="1"/>
</dbReference>
<dbReference type="InterPro" id="IPR039301">
    <property type="entry name" value="Sip5/DA2"/>
</dbReference>
<dbReference type="AlphaFoldDB" id="A0A843V5E4"/>
<evidence type="ECO:0000313" key="2">
    <source>
        <dbReference type="Proteomes" id="UP000652761"/>
    </source>
</evidence>
<dbReference type="EMBL" id="NMUH01001325">
    <property type="protein sequence ID" value="MQL91308.1"/>
    <property type="molecule type" value="Genomic_DNA"/>
</dbReference>
<comment type="caution">
    <text evidence="1">The sequence shown here is derived from an EMBL/GenBank/DDBJ whole genome shotgun (WGS) entry which is preliminary data.</text>
</comment>